<name>A0A5B7G426_PORTR</name>
<gene>
    <name evidence="1" type="ORF">E2C01_045841</name>
</gene>
<evidence type="ECO:0000313" key="1">
    <source>
        <dbReference type="EMBL" id="MPC51983.1"/>
    </source>
</evidence>
<dbReference type="EMBL" id="VSRR010010552">
    <property type="protein sequence ID" value="MPC51983.1"/>
    <property type="molecule type" value="Genomic_DNA"/>
</dbReference>
<accession>A0A5B7G426</accession>
<organism evidence="1 2">
    <name type="scientific">Portunus trituberculatus</name>
    <name type="common">Swimming crab</name>
    <name type="synonym">Neptunus trituberculatus</name>
    <dbReference type="NCBI Taxonomy" id="210409"/>
    <lineage>
        <taxon>Eukaryota</taxon>
        <taxon>Metazoa</taxon>
        <taxon>Ecdysozoa</taxon>
        <taxon>Arthropoda</taxon>
        <taxon>Crustacea</taxon>
        <taxon>Multicrustacea</taxon>
        <taxon>Malacostraca</taxon>
        <taxon>Eumalacostraca</taxon>
        <taxon>Eucarida</taxon>
        <taxon>Decapoda</taxon>
        <taxon>Pleocyemata</taxon>
        <taxon>Brachyura</taxon>
        <taxon>Eubrachyura</taxon>
        <taxon>Portunoidea</taxon>
        <taxon>Portunidae</taxon>
        <taxon>Portuninae</taxon>
        <taxon>Portunus</taxon>
    </lineage>
</organism>
<evidence type="ECO:0000313" key="2">
    <source>
        <dbReference type="Proteomes" id="UP000324222"/>
    </source>
</evidence>
<dbReference type="Proteomes" id="UP000324222">
    <property type="component" value="Unassembled WGS sequence"/>
</dbReference>
<comment type="caution">
    <text evidence="1">The sequence shown here is derived from an EMBL/GenBank/DDBJ whole genome shotgun (WGS) entry which is preliminary data.</text>
</comment>
<dbReference type="AlphaFoldDB" id="A0A5B7G426"/>
<proteinExistence type="predicted"/>
<keyword evidence="2" id="KW-1185">Reference proteome</keyword>
<reference evidence="1 2" key="1">
    <citation type="submission" date="2019-05" db="EMBL/GenBank/DDBJ databases">
        <title>Another draft genome of Portunus trituberculatus and its Hox gene families provides insights of decapod evolution.</title>
        <authorList>
            <person name="Jeong J.-H."/>
            <person name="Song I."/>
            <person name="Kim S."/>
            <person name="Choi T."/>
            <person name="Kim D."/>
            <person name="Ryu S."/>
            <person name="Kim W."/>
        </authorList>
    </citation>
    <scope>NUCLEOTIDE SEQUENCE [LARGE SCALE GENOMIC DNA]</scope>
    <source>
        <tissue evidence="1">Muscle</tissue>
    </source>
</reference>
<sequence length="99" mass="11437">MHLTKHFISHHSEQLTPWFLPYYPSLEPMEASQYLDKININVVRLNIYDDSVHVPSLPGHSITRPMKPSVTRVVIKGGFIAHRVVPSHLAEQLQVWVLF</sequence>
<protein>
    <submittedName>
        <fullName evidence="1">Uncharacterized protein</fullName>
    </submittedName>
</protein>